<dbReference type="InParanoid" id="A0A6P4ASL7"/>
<proteinExistence type="predicted"/>
<evidence type="ECO:0000313" key="3">
    <source>
        <dbReference type="RefSeq" id="XP_015889116.2"/>
    </source>
</evidence>
<dbReference type="Proteomes" id="UP001652623">
    <property type="component" value="Chromosome 7"/>
</dbReference>
<evidence type="ECO:0000256" key="1">
    <source>
        <dbReference type="SAM" id="MobiDB-lite"/>
    </source>
</evidence>
<dbReference type="RefSeq" id="XP_015889116.2">
    <property type="nucleotide sequence ID" value="XM_016033630.4"/>
</dbReference>
<evidence type="ECO:0000313" key="2">
    <source>
        <dbReference type="Proteomes" id="UP001652623"/>
    </source>
</evidence>
<feature type="region of interest" description="Disordered" evidence="1">
    <location>
        <begin position="503"/>
        <end position="528"/>
    </location>
</feature>
<dbReference type="PANTHER" id="PTHR35505">
    <property type="entry name" value="OS01G0600300 PROTEIN"/>
    <property type="match status" value="1"/>
</dbReference>
<dbReference type="AlphaFoldDB" id="A0A6P4ASL7"/>
<organism evidence="2 3">
    <name type="scientific">Ziziphus jujuba</name>
    <name type="common">Chinese jujube</name>
    <name type="synonym">Ziziphus sativa</name>
    <dbReference type="NCBI Taxonomy" id="326968"/>
    <lineage>
        <taxon>Eukaryota</taxon>
        <taxon>Viridiplantae</taxon>
        <taxon>Streptophyta</taxon>
        <taxon>Embryophyta</taxon>
        <taxon>Tracheophyta</taxon>
        <taxon>Spermatophyta</taxon>
        <taxon>Magnoliopsida</taxon>
        <taxon>eudicotyledons</taxon>
        <taxon>Gunneridae</taxon>
        <taxon>Pentapetalae</taxon>
        <taxon>rosids</taxon>
        <taxon>fabids</taxon>
        <taxon>Rosales</taxon>
        <taxon>Rhamnaceae</taxon>
        <taxon>Paliureae</taxon>
        <taxon>Ziziphus</taxon>
    </lineage>
</organism>
<accession>A0A6P4ASL7</accession>
<protein>
    <submittedName>
        <fullName evidence="3">Uncharacterized protein LOC107423968</fullName>
    </submittedName>
</protein>
<name>A0A6P4ASL7_ZIZJJ</name>
<reference evidence="3" key="1">
    <citation type="submission" date="2025-08" db="UniProtKB">
        <authorList>
            <consortium name="RefSeq"/>
        </authorList>
    </citation>
    <scope>IDENTIFICATION</scope>
    <source>
        <tissue evidence="3">Seedling</tissue>
    </source>
</reference>
<gene>
    <name evidence="3" type="primary">LOC107423968</name>
</gene>
<dbReference type="GeneID" id="107423968"/>
<dbReference type="PANTHER" id="PTHR35505:SF5">
    <property type="entry name" value="SUBSTRATE CARRIER FAMILY PROTEIN"/>
    <property type="match status" value="1"/>
</dbReference>
<keyword evidence="2" id="KW-1185">Reference proteome</keyword>
<dbReference type="KEGG" id="zju:107423968"/>
<sequence>MALALIERPGSSSNPYPLISENYELKLTQSIRSLLAEVREKGHLPTHFIEDFYGLMQARADPPLDSIWVYAALVFRSRETPKTEPLDEIAAAEDLFHLVSACSAPCGSSKSIALLAPVVCLVHKVVVHLCGGGKDLTLNKRDKKAMKKVKSLVEVILGYISVCCGKDFSDEEVGQKSITRFVDLVRLWMDSNVEFESFLPLVNSEVRTRLCAGECEVGYLAGVVIAEVFLLKLCLNFRFGGSREDLERDLRSWAVGSITGFCNFHFFGILLRMLLEKTLPLALILSCEDEILLRKVIYDAIILCEYPFVNPERAIHLNVDRMRSLDMTRLIVTHEAMEYLREHGDQRRSISYANAFSNSHLPTQIIEWFKKAETASKLSRSSPKALIKWLFDLEHQGVRVFDDSDLKYRAKSICDTSKTDFEQPAHELESEKLGDDLLFWVDNKREKEDTDEEVEKANESMNAAFIAASHNMKPMDKVGRKRKEETGAEMKKKIKLIDLNGSLPLVTSDDHSSSGSEVDNPLSDEDTE</sequence>